<evidence type="ECO:0000313" key="8">
    <source>
        <dbReference type="Proteomes" id="UP001242513"/>
    </source>
</evidence>
<feature type="domain" description="HTH lacI-type" evidence="4">
    <location>
        <begin position="2"/>
        <end position="58"/>
    </location>
</feature>
<dbReference type="Gene3D" id="1.10.260.40">
    <property type="entry name" value="lambda repressor-like DNA-binding domains"/>
    <property type="match status" value="1"/>
</dbReference>
<dbReference type="SMART" id="SM00354">
    <property type="entry name" value="HTH_LACI"/>
    <property type="match status" value="1"/>
</dbReference>
<accession>A0AAX3UGG8</accession>
<dbReference type="InterPro" id="IPR000843">
    <property type="entry name" value="HTH_LacI"/>
</dbReference>
<dbReference type="RefSeq" id="WP_013853681.1">
    <property type="nucleotide sequence ID" value="NZ_CP123735.1"/>
</dbReference>
<dbReference type="InterPro" id="IPR010982">
    <property type="entry name" value="Lambda_DNA-bd_dom_sf"/>
</dbReference>
<reference evidence="5 7" key="1">
    <citation type="submission" date="2016-10" db="EMBL/GenBank/DDBJ databases">
        <authorList>
            <person name="Varghese N."/>
            <person name="Submissions S."/>
        </authorList>
    </citation>
    <scope>NUCLEOTIDE SEQUENCE [LARGE SCALE GENOMIC DNA]</scope>
    <source>
        <strain evidence="5 7">ATCC 43761</strain>
    </source>
</reference>
<dbReference type="AlphaFoldDB" id="A0AAX3UGG8"/>
<keyword evidence="1" id="KW-0805">Transcription regulation</keyword>
<dbReference type="PRINTS" id="PR00036">
    <property type="entry name" value="HTHLACI"/>
</dbReference>
<reference evidence="6" key="3">
    <citation type="submission" date="2023-04" db="EMBL/GenBank/DDBJ databases">
        <authorList>
            <person name="Wang Y."/>
        </authorList>
    </citation>
    <scope>NUCLEOTIDE SEQUENCE</scope>
    <source>
        <strain evidence="6">ZW18</strain>
    </source>
</reference>
<dbReference type="GO" id="GO:0003700">
    <property type="term" value="F:DNA-binding transcription factor activity"/>
    <property type="evidence" value="ECO:0007669"/>
    <property type="project" value="TreeGrafter"/>
</dbReference>
<sequence>MVSIRDVAKIAGVSPASVSRILNHDNSFHINQNTRQRVLDTATRMNYSKTKSKRGPKGKKGMAIGLILRHTAENEPSDPYFKNIHTGIIDEAAKWRLNTEVVFRMHDRHKDLDQISKYGAIILIGQMTDDAIAAIRARNKNVILVDAAPTLENCDYICNDFGKRTQKILDYLYKLGHRNIVYIGGNSSVVALDGKTIMLKNDSRAKAYSDWMRIKGLNQYEHLYISKWSMEDGFKLCNQMLSQMKELPSAIVVGSDPMALGVYKALKDHEIKIPDEVSIVSFDDVEMNNYLTPSLSSVYMDSSEMGKTAVHLAKNLMMEENKMPLIITCRSEFHLRDSVKEKE</sequence>
<proteinExistence type="predicted"/>
<protein>
    <submittedName>
        <fullName evidence="6">LacI family DNA-binding transcriptional regulator</fullName>
    </submittedName>
    <submittedName>
        <fullName evidence="5">Transcriptional regulator, LacI family</fullName>
    </submittedName>
</protein>
<dbReference type="CDD" id="cd01392">
    <property type="entry name" value="HTH_LacI"/>
    <property type="match status" value="1"/>
</dbReference>
<evidence type="ECO:0000313" key="6">
    <source>
        <dbReference type="EMBL" id="WGO86768.1"/>
    </source>
</evidence>
<dbReference type="EMBL" id="FMXC01000008">
    <property type="protein sequence ID" value="SDA50423.1"/>
    <property type="molecule type" value="Genomic_DNA"/>
</dbReference>
<dbReference type="CDD" id="cd01544">
    <property type="entry name" value="PBP1_GalR"/>
    <property type="match status" value="1"/>
</dbReference>
<evidence type="ECO:0000256" key="2">
    <source>
        <dbReference type="ARBA" id="ARBA00023125"/>
    </source>
</evidence>
<dbReference type="Proteomes" id="UP001242513">
    <property type="component" value="Chromosome"/>
</dbReference>
<dbReference type="Pfam" id="PF00356">
    <property type="entry name" value="LacI"/>
    <property type="match status" value="1"/>
</dbReference>
<dbReference type="SUPFAM" id="SSF47413">
    <property type="entry name" value="lambda repressor-like DNA-binding domains"/>
    <property type="match status" value="1"/>
</dbReference>
<evidence type="ECO:0000259" key="4">
    <source>
        <dbReference type="PROSITE" id="PS50932"/>
    </source>
</evidence>
<dbReference type="SUPFAM" id="SSF53822">
    <property type="entry name" value="Periplasmic binding protein-like I"/>
    <property type="match status" value="1"/>
</dbReference>
<keyword evidence="7" id="KW-1185">Reference proteome</keyword>
<name>A0AAX3UGG8_9LACO</name>
<gene>
    <name evidence="6" type="ORF">QEJ78_04855</name>
    <name evidence="5" type="ORF">SAMN02983011_00972</name>
</gene>
<reference evidence="6" key="2">
    <citation type="journal article" date="2022" name="Food Funct.">
        <title>Lactobacillus kefiranofaciens ZW18 from Kefir enhances the anti-tumor effect of anti-programmed cell death 1 (PD-1) immunotherapy by modulating the gut microbiota.</title>
        <authorList>
            <person name="Zhao J."/>
            <person name="Wang Y."/>
            <person name="Wang J."/>
            <person name="Lv M."/>
            <person name="Zhou C."/>
            <person name="Jia L."/>
            <person name="Geng W."/>
        </authorList>
    </citation>
    <scope>NUCLEOTIDE SEQUENCE</scope>
    <source>
        <strain evidence="6">ZW18</strain>
    </source>
</reference>
<evidence type="ECO:0000313" key="7">
    <source>
        <dbReference type="Proteomes" id="UP000181860"/>
    </source>
</evidence>
<keyword evidence="3" id="KW-0804">Transcription</keyword>
<dbReference type="InterPro" id="IPR028082">
    <property type="entry name" value="Peripla_BP_I"/>
</dbReference>
<dbReference type="Pfam" id="PF13377">
    <property type="entry name" value="Peripla_BP_3"/>
    <property type="match status" value="1"/>
</dbReference>
<dbReference type="Proteomes" id="UP000181860">
    <property type="component" value="Unassembled WGS sequence"/>
</dbReference>
<dbReference type="InterPro" id="IPR046335">
    <property type="entry name" value="LacI/GalR-like_sensor"/>
</dbReference>
<dbReference type="EMBL" id="CP123735">
    <property type="protein sequence ID" value="WGO86768.1"/>
    <property type="molecule type" value="Genomic_DNA"/>
</dbReference>
<dbReference type="PROSITE" id="PS00356">
    <property type="entry name" value="HTH_LACI_1"/>
    <property type="match status" value="1"/>
</dbReference>
<evidence type="ECO:0000313" key="5">
    <source>
        <dbReference type="EMBL" id="SDA50423.1"/>
    </source>
</evidence>
<dbReference type="PANTHER" id="PTHR30146">
    <property type="entry name" value="LACI-RELATED TRANSCRIPTIONAL REPRESSOR"/>
    <property type="match status" value="1"/>
</dbReference>
<dbReference type="Gene3D" id="3.40.50.2300">
    <property type="match status" value="2"/>
</dbReference>
<evidence type="ECO:0000256" key="3">
    <source>
        <dbReference type="ARBA" id="ARBA00023163"/>
    </source>
</evidence>
<dbReference type="GO" id="GO:0000976">
    <property type="term" value="F:transcription cis-regulatory region binding"/>
    <property type="evidence" value="ECO:0007669"/>
    <property type="project" value="TreeGrafter"/>
</dbReference>
<dbReference type="PANTHER" id="PTHR30146:SF149">
    <property type="entry name" value="HTH-TYPE TRANSCRIPTIONAL REGULATOR EBGR"/>
    <property type="match status" value="1"/>
</dbReference>
<evidence type="ECO:0000256" key="1">
    <source>
        <dbReference type="ARBA" id="ARBA00023015"/>
    </source>
</evidence>
<keyword evidence="2 6" id="KW-0238">DNA-binding</keyword>
<organism evidence="6 8">
    <name type="scientific">Lactobacillus kefiranofaciens</name>
    <dbReference type="NCBI Taxonomy" id="267818"/>
    <lineage>
        <taxon>Bacteria</taxon>
        <taxon>Bacillati</taxon>
        <taxon>Bacillota</taxon>
        <taxon>Bacilli</taxon>
        <taxon>Lactobacillales</taxon>
        <taxon>Lactobacillaceae</taxon>
        <taxon>Lactobacillus</taxon>
    </lineage>
</organism>
<dbReference type="PROSITE" id="PS50932">
    <property type="entry name" value="HTH_LACI_2"/>
    <property type="match status" value="1"/>
</dbReference>